<feature type="transmembrane region" description="Helical" evidence="2">
    <location>
        <begin position="56"/>
        <end position="77"/>
    </location>
</feature>
<dbReference type="RefSeq" id="WP_058032864.1">
    <property type="nucleotide sequence ID" value="NZ_LLZU01000018.1"/>
</dbReference>
<sequence length="250" mass="25868">MAVTQPIHAPTPVVTVVPWWARAFTATGRPVVAVVVMIMCAPGEHHLGVLAGWDPVLAWGMAGVLAAYAGIAAVVATRRPKGAPGKRSAVVGAWLSLAAAMAAQPVSHLFVTGHWSASPRAPMWLVVAVSCVPPLVLGHLLHLAATPAAVGRRTTADTPSSVPVVPPVPTTPPPAAPAPAAPTYTDPRCTVIRALYNTGTRPTTSQIRDALTTAGHGRVGDSTIRGFLRAEVERHEPHLAVLPPSLARPA</sequence>
<dbReference type="STRING" id="76728.AQ490_23275"/>
<proteinExistence type="predicted"/>
<name>A0A0T6LRQ5_WENVI</name>
<gene>
    <name evidence="3" type="ORF">AQ490_23275</name>
</gene>
<evidence type="ECO:0000313" key="4">
    <source>
        <dbReference type="Proteomes" id="UP000050867"/>
    </source>
</evidence>
<feature type="region of interest" description="Disordered" evidence="1">
    <location>
        <begin position="152"/>
        <end position="183"/>
    </location>
</feature>
<dbReference type="OrthoDB" id="4163423at2"/>
<feature type="transmembrane region" description="Helical" evidence="2">
    <location>
        <begin position="123"/>
        <end position="145"/>
    </location>
</feature>
<comment type="caution">
    <text evidence="3">The sequence shown here is derived from an EMBL/GenBank/DDBJ whole genome shotgun (WGS) entry which is preliminary data.</text>
</comment>
<protein>
    <submittedName>
        <fullName evidence="3">Uncharacterized protein</fullName>
    </submittedName>
</protein>
<keyword evidence="2" id="KW-0472">Membrane</keyword>
<dbReference type="EMBL" id="LLZU01000018">
    <property type="protein sequence ID" value="KRV48795.1"/>
    <property type="molecule type" value="Genomic_DNA"/>
</dbReference>
<keyword evidence="2" id="KW-1133">Transmembrane helix</keyword>
<evidence type="ECO:0000256" key="1">
    <source>
        <dbReference type="SAM" id="MobiDB-lite"/>
    </source>
</evidence>
<dbReference type="AlphaFoldDB" id="A0A0T6LRQ5"/>
<keyword evidence="4" id="KW-1185">Reference proteome</keyword>
<organism evidence="3 4">
    <name type="scientific">Wenjunlia vitaminophila</name>
    <name type="common">Streptomyces vitaminophilus</name>
    <dbReference type="NCBI Taxonomy" id="76728"/>
    <lineage>
        <taxon>Bacteria</taxon>
        <taxon>Bacillati</taxon>
        <taxon>Actinomycetota</taxon>
        <taxon>Actinomycetes</taxon>
        <taxon>Kitasatosporales</taxon>
        <taxon>Streptomycetaceae</taxon>
        <taxon>Wenjunlia</taxon>
    </lineage>
</organism>
<accession>A0A0T6LRQ5</accession>
<feature type="transmembrane region" description="Helical" evidence="2">
    <location>
        <begin position="89"/>
        <end position="111"/>
    </location>
</feature>
<evidence type="ECO:0000313" key="3">
    <source>
        <dbReference type="EMBL" id="KRV48795.1"/>
    </source>
</evidence>
<dbReference type="Proteomes" id="UP000050867">
    <property type="component" value="Unassembled WGS sequence"/>
</dbReference>
<reference evidence="3 4" key="1">
    <citation type="submission" date="2015-10" db="EMBL/GenBank/DDBJ databases">
        <title>Draft genome sequence of pyrrolomycin-producing Streptomyces vitaminophilus.</title>
        <authorList>
            <person name="Graham D.E."/>
            <person name="Mahan K.M."/>
            <person name="Klingeman D.M."/>
            <person name="Hettich R.L."/>
            <person name="Parry R.J."/>
        </authorList>
    </citation>
    <scope>NUCLEOTIDE SEQUENCE [LARGE SCALE GENOMIC DNA]</scope>
    <source>
        <strain evidence="3 4">ATCC 31673</strain>
    </source>
</reference>
<keyword evidence="2" id="KW-0812">Transmembrane</keyword>
<feature type="compositionally biased region" description="Pro residues" evidence="1">
    <location>
        <begin position="164"/>
        <end position="180"/>
    </location>
</feature>
<evidence type="ECO:0000256" key="2">
    <source>
        <dbReference type="SAM" id="Phobius"/>
    </source>
</evidence>